<name>A0A3B0TIE3_9ZZZZ</name>
<feature type="transmembrane region" description="Helical" evidence="7">
    <location>
        <begin position="182"/>
        <end position="199"/>
    </location>
</feature>
<organism evidence="9">
    <name type="scientific">hydrothermal vent metagenome</name>
    <dbReference type="NCBI Taxonomy" id="652676"/>
    <lineage>
        <taxon>unclassified sequences</taxon>
        <taxon>metagenomes</taxon>
        <taxon>ecological metagenomes</taxon>
    </lineage>
</organism>
<keyword evidence="5" id="KW-0418">Kinase</keyword>
<evidence type="ECO:0000256" key="3">
    <source>
        <dbReference type="ARBA" id="ARBA00022553"/>
    </source>
</evidence>
<evidence type="ECO:0000256" key="4">
    <source>
        <dbReference type="ARBA" id="ARBA00022679"/>
    </source>
</evidence>
<dbReference type="InterPro" id="IPR003661">
    <property type="entry name" value="HisK_dim/P_dom"/>
</dbReference>
<dbReference type="InterPro" id="IPR036097">
    <property type="entry name" value="HisK_dim/P_sf"/>
</dbReference>
<evidence type="ECO:0000256" key="5">
    <source>
        <dbReference type="ARBA" id="ARBA00022777"/>
    </source>
</evidence>
<keyword evidence="7" id="KW-0812">Transmembrane</keyword>
<dbReference type="CDD" id="cd00075">
    <property type="entry name" value="HATPase"/>
    <property type="match status" value="1"/>
</dbReference>
<feature type="transmembrane region" description="Helical" evidence="7">
    <location>
        <begin position="113"/>
        <end position="130"/>
    </location>
</feature>
<dbReference type="SMART" id="SM00388">
    <property type="entry name" value="HisKA"/>
    <property type="match status" value="1"/>
</dbReference>
<evidence type="ECO:0000256" key="2">
    <source>
        <dbReference type="ARBA" id="ARBA00012438"/>
    </source>
</evidence>
<evidence type="ECO:0000259" key="8">
    <source>
        <dbReference type="PROSITE" id="PS50109"/>
    </source>
</evidence>
<dbReference type="InterPro" id="IPR005467">
    <property type="entry name" value="His_kinase_dom"/>
</dbReference>
<keyword evidence="6" id="KW-0902">Two-component regulatory system</keyword>
<dbReference type="InterPro" id="IPR003594">
    <property type="entry name" value="HATPase_dom"/>
</dbReference>
<dbReference type="GO" id="GO:0000155">
    <property type="term" value="F:phosphorelay sensor kinase activity"/>
    <property type="evidence" value="ECO:0007669"/>
    <property type="project" value="InterPro"/>
</dbReference>
<dbReference type="SMART" id="SM00387">
    <property type="entry name" value="HATPase_c"/>
    <property type="match status" value="1"/>
</dbReference>
<dbReference type="InterPro" id="IPR036890">
    <property type="entry name" value="HATPase_C_sf"/>
</dbReference>
<feature type="transmembrane region" description="Helical" evidence="7">
    <location>
        <begin position="21"/>
        <end position="40"/>
    </location>
</feature>
<dbReference type="EC" id="2.7.13.3" evidence="2"/>
<feature type="transmembrane region" description="Helical" evidence="7">
    <location>
        <begin position="142"/>
        <end position="162"/>
    </location>
</feature>
<dbReference type="SUPFAM" id="SSF55874">
    <property type="entry name" value="ATPase domain of HSP90 chaperone/DNA topoisomerase II/histidine kinase"/>
    <property type="match status" value="1"/>
</dbReference>
<dbReference type="PANTHER" id="PTHR43547">
    <property type="entry name" value="TWO-COMPONENT HISTIDINE KINASE"/>
    <property type="match status" value="1"/>
</dbReference>
<evidence type="ECO:0000256" key="1">
    <source>
        <dbReference type="ARBA" id="ARBA00000085"/>
    </source>
</evidence>
<sequence length="579" mass="62218">MTSDTFVAPPAERVEPRFGSGAIAMFVFLAISAAITIVANTEVADAVGFIAVLIGTVASGWLYLQRSRHLTGRERLGWSMIGAGLLIVSVGIVTVAIRFFVIGDAPAFGLTDLFFFTTYVLAIAAVWVLPQTHGSGLQRTRMVIDGLIGAIFFGALLLNYVVSPLAENLASASITTRTIGMVYPFLDLLVLTIVMLVLLRRSAHRFDSRLALFSVGIAAQVLGDVMYVVSAQSGSFEDASPPYAINLFGIGAFFASAYLLRFAPTPREYAERTAPLWTVIVPYAPAVGLLVLFIVDSIVSESVDYILLTGTIFVGLLVIARQGVAIAENRAHIEQQRNALVSTISHELRTPLTAIAGFVDIIREADDSIDDDERYEMLDIVHQQTDYMSRIVSDLIMLARGTGSEINLIVREVTMIDLVTSAIHASGVAPQSVTVDCPPDLIGFVDPGRLQQVLVNLLTNAARYGGPHRLVRVSAKGSGLILEVHDDGTGIPRRYEVRVWERFERGPNRLNAAIPGSGIGLAIVQAIASAHGGTASYRTSEELGGACFAVTLPARGAVAEAQQRQASHFSEAVRIRPVA</sequence>
<keyword evidence="7" id="KW-0472">Membrane</keyword>
<dbReference type="PRINTS" id="PR00344">
    <property type="entry name" value="BCTRLSENSOR"/>
</dbReference>
<feature type="transmembrane region" description="Helical" evidence="7">
    <location>
        <begin position="76"/>
        <end position="101"/>
    </location>
</feature>
<proteinExistence type="predicted"/>
<evidence type="ECO:0000256" key="6">
    <source>
        <dbReference type="ARBA" id="ARBA00023012"/>
    </source>
</evidence>
<keyword evidence="4" id="KW-0808">Transferase</keyword>
<feature type="transmembrane region" description="Helical" evidence="7">
    <location>
        <begin position="211"/>
        <end position="231"/>
    </location>
</feature>
<dbReference type="SUPFAM" id="SSF47384">
    <property type="entry name" value="Homodimeric domain of signal transducing histidine kinase"/>
    <property type="match status" value="1"/>
</dbReference>
<evidence type="ECO:0000313" key="9">
    <source>
        <dbReference type="EMBL" id="VAW06816.1"/>
    </source>
</evidence>
<dbReference type="FunFam" id="1.10.287.130:FF:000001">
    <property type="entry name" value="Two-component sensor histidine kinase"/>
    <property type="match status" value="1"/>
</dbReference>
<dbReference type="EMBL" id="UOEI01000489">
    <property type="protein sequence ID" value="VAW06816.1"/>
    <property type="molecule type" value="Genomic_DNA"/>
</dbReference>
<dbReference type="Pfam" id="PF00512">
    <property type="entry name" value="HisKA"/>
    <property type="match status" value="1"/>
</dbReference>
<evidence type="ECO:0000256" key="7">
    <source>
        <dbReference type="SAM" id="Phobius"/>
    </source>
</evidence>
<dbReference type="Gene3D" id="3.30.565.10">
    <property type="entry name" value="Histidine kinase-like ATPase, C-terminal domain"/>
    <property type="match status" value="1"/>
</dbReference>
<gene>
    <name evidence="9" type="ORF">MNBD_ACTINO01-2448</name>
</gene>
<dbReference type="Gene3D" id="1.10.287.130">
    <property type="match status" value="1"/>
</dbReference>
<protein>
    <recommendedName>
        <fullName evidence="2">histidine kinase</fullName>
        <ecNumber evidence="2">2.7.13.3</ecNumber>
    </recommendedName>
</protein>
<dbReference type="Pfam" id="PF02518">
    <property type="entry name" value="HATPase_c"/>
    <property type="match status" value="1"/>
</dbReference>
<feature type="transmembrane region" description="Helical" evidence="7">
    <location>
        <begin position="243"/>
        <end position="263"/>
    </location>
</feature>
<accession>A0A3B0TIE3</accession>
<keyword evidence="3" id="KW-0597">Phosphoprotein</keyword>
<dbReference type="PANTHER" id="PTHR43547:SF2">
    <property type="entry name" value="HYBRID SIGNAL TRANSDUCTION HISTIDINE KINASE C"/>
    <property type="match status" value="1"/>
</dbReference>
<keyword evidence="7" id="KW-1133">Transmembrane helix</keyword>
<dbReference type="PROSITE" id="PS50109">
    <property type="entry name" value="HIS_KIN"/>
    <property type="match status" value="1"/>
</dbReference>
<feature type="transmembrane region" description="Helical" evidence="7">
    <location>
        <begin position="46"/>
        <end position="64"/>
    </location>
</feature>
<feature type="transmembrane region" description="Helical" evidence="7">
    <location>
        <begin position="275"/>
        <end position="299"/>
    </location>
</feature>
<dbReference type="AlphaFoldDB" id="A0A3B0TIE3"/>
<feature type="domain" description="Histidine kinase" evidence="8">
    <location>
        <begin position="343"/>
        <end position="556"/>
    </location>
</feature>
<feature type="transmembrane region" description="Helical" evidence="7">
    <location>
        <begin position="305"/>
        <end position="327"/>
    </location>
</feature>
<dbReference type="InterPro" id="IPR004358">
    <property type="entry name" value="Sig_transdc_His_kin-like_C"/>
</dbReference>
<comment type="catalytic activity">
    <reaction evidence="1">
        <text>ATP + protein L-histidine = ADP + protein N-phospho-L-histidine.</text>
        <dbReference type="EC" id="2.7.13.3"/>
    </reaction>
</comment>
<reference evidence="9" key="1">
    <citation type="submission" date="2018-06" db="EMBL/GenBank/DDBJ databases">
        <authorList>
            <person name="Zhirakovskaya E."/>
        </authorList>
    </citation>
    <scope>NUCLEOTIDE SEQUENCE</scope>
</reference>
<dbReference type="CDD" id="cd00082">
    <property type="entry name" value="HisKA"/>
    <property type="match status" value="1"/>
</dbReference>